<accession>A0A7C8YN63</accession>
<name>A0A7C8YN63_OPUST</name>
<dbReference type="AlphaFoldDB" id="A0A7C8YN63"/>
<sequence length="104" mass="12196">MCLAEEQRVSLEIRLNFILLLFRLQPLFFHSSLSLAPSIFRTTLGRSCEWANNVNCSHSLLKLQVQIILNLLLALYSWDGSRTRHCNLHRSLKFRFGFFLKKSQ</sequence>
<organism evidence="1">
    <name type="scientific">Opuntia streptacantha</name>
    <name type="common">Prickly pear cactus</name>
    <name type="synonym">Opuntia cardona</name>
    <dbReference type="NCBI Taxonomy" id="393608"/>
    <lineage>
        <taxon>Eukaryota</taxon>
        <taxon>Viridiplantae</taxon>
        <taxon>Streptophyta</taxon>
        <taxon>Embryophyta</taxon>
        <taxon>Tracheophyta</taxon>
        <taxon>Spermatophyta</taxon>
        <taxon>Magnoliopsida</taxon>
        <taxon>eudicotyledons</taxon>
        <taxon>Gunneridae</taxon>
        <taxon>Pentapetalae</taxon>
        <taxon>Caryophyllales</taxon>
        <taxon>Cactineae</taxon>
        <taxon>Cactaceae</taxon>
        <taxon>Opuntioideae</taxon>
        <taxon>Opuntia</taxon>
    </lineage>
</organism>
<dbReference type="EMBL" id="GISG01039133">
    <property type="protein sequence ID" value="MBA4622519.1"/>
    <property type="molecule type" value="Transcribed_RNA"/>
</dbReference>
<protein>
    <submittedName>
        <fullName evidence="1">Uncharacterized protein</fullName>
    </submittedName>
</protein>
<proteinExistence type="predicted"/>
<reference evidence="1" key="2">
    <citation type="submission" date="2020-07" db="EMBL/GenBank/DDBJ databases">
        <authorList>
            <person name="Vera ALvarez R."/>
            <person name="Arias-Moreno D.M."/>
            <person name="Jimenez-Jacinto V."/>
            <person name="Jimenez-Bremont J.F."/>
            <person name="Swaminathan K."/>
            <person name="Moose S.P."/>
            <person name="Guerrero-Gonzalez M.L."/>
            <person name="Marino-Ramirez L."/>
            <person name="Landsman D."/>
            <person name="Rodriguez-Kessler M."/>
            <person name="Delgado-Sanchez P."/>
        </authorList>
    </citation>
    <scope>NUCLEOTIDE SEQUENCE</scope>
    <source>
        <tissue evidence="1">Cladode</tissue>
    </source>
</reference>
<evidence type="ECO:0000313" key="1">
    <source>
        <dbReference type="EMBL" id="MBA4622519.1"/>
    </source>
</evidence>
<reference evidence="1" key="1">
    <citation type="journal article" date="2013" name="J. Plant Res.">
        <title>Effect of fungi and light on seed germination of three Opuntia species from semiarid lands of central Mexico.</title>
        <authorList>
            <person name="Delgado-Sanchez P."/>
            <person name="Jimenez-Bremont J.F."/>
            <person name="Guerrero-Gonzalez Mde L."/>
            <person name="Flores J."/>
        </authorList>
    </citation>
    <scope>NUCLEOTIDE SEQUENCE</scope>
    <source>
        <tissue evidence="1">Cladode</tissue>
    </source>
</reference>